<dbReference type="OrthoDB" id="9801127at2"/>
<dbReference type="STRING" id="989403.SAMN05421798_103351"/>
<keyword evidence="2" id="KW-0678">Repressor</keyword>
<dbReference type="AlphaFoldDB" id="A0A165U1A6"/>
<dbReference type="PANTHER" id="PTHR33202:SF6">
    <property type="entry name" value="ZINC UPTAKE REGULATION PROTEIN"/>
    <property type="match status" value="1"/>
</dbReference>
<keyword evidence="6" id="KW-0804">Transcription</keyword>
<evidence type="ECO:0000256" key="2">
    <source>
        <dbReference type="ARBA" id="ARBA00022491"/>
    </source>
</evidence>
<evidence type="ECO:0000256" key="3">
    <source>
        <dbReference type="ARBA" id="ARBA00022833"/>
    </source>
</evidence>
<comment type="similarity">
    <text evidence="1">Belongs to the Fur family.</text>
</comment>
<evidence type="ECO:0000256" key="1">
    <source>
        <dbReference type="ARBA" id="ARBA00007957"/>
    </source>
</evidence>
<dbReference type="EMBL" id="LMCB01000122">
    <property type="protein sequence ID" value="KZL09424.1"/>
    <property type="molecule type" value="Genomic_DNA"/>
</dbReference>
<sequence>MSERAMATAELKLTKNQSLVLDLLCASDAPMSAYSILDQLRSEGLRAPLQVYRALDKLIGLGVVHRLESMNAFVACAHPACHSVEMVGFAICESCGKALEFADNDVVEILSGWARANGFDAKTTSVEIKGTCEACQKKEIIPSGTK</sequence>
<comment type="caution">
    <text evidence="8">The sequence shown here is derived from an EMBL/GenBank/DDBJ whole genome shotgun (WGS) entry which is preliminary data.</text>
</comment>
<dbReference type="SUPFAM" id="SSF46785">
    <property type="entry name" value="Winged helix' DNA-binding domain"/>
    <property type="match status" value="1"/>
</dbReference>
<dbReference type="InterPro" id="IPR036390">
    <property type="entry name" value="WH_DNA-bd_sf"/>
</dbReference>
<feature type="binding site" evidence="7">
    <location>
        <position position="95"/>
    </location>
    <ligand>
        <name>Zn(2+)</name>
        <dbReference type="ChEBI" id="CHEBI:29105"/>
    </ligand>
</feature>
<dbReference type="GO" id="GO:0045892">
    <property type="term" value="P:negative regulation of DNA-templated transcription"/>
    <property type="evidence" value="ECO:0007669"/>
    <property type="project" value="TreeGrafter"/>
</dbReference>
<comment type="cofactor">
    <cofactor evidence="7">
        <name>Zn(2+)</name>
        <dbReference type="ChEBI" id="CHEBI:29105"/>
    </cofactor>
    <text evidence="7">Binds 1 zinc ion per subunit.</text>
</comment>
<keyword evidence="4" id="KW-0805">Transcription regulation</keyword>
<dbReference type="Gene3D" id="1.10.10.10">
    <property type="entry name" value="Winged helix-like DNA-binding domain superfamily/Winged helix DNA-binding domain"/>
    <property type="match status" value="1"/>
</dbReference>
<organism evidence="8 9">
    <name type="scientific">Pseudovibrio axinellae</name>
    <dbReference type="NCBI Taxonomy" id="989403"/>
    <lineage>
        <taxon>Bacteria</taxon>
        <taxon>Pseudomonadati</taxon>
        <taxon>Pseudomonadota</taxon>
        <taxon>Alphaproteobacteria</taxon>
        <taxon>Hyphomicrobiales</taxon>
        <taxon>Stappiaceae</taxon>
        <taxon>Pseudovibrio</taxon>
    </lineage>
</organism>
<dbReference type="InterPro" id="IPR002481">
    <property type="entry name" value="FUR"/>
</dbReference>
<dbReference type="GO" id="GO:0005829">
    <property type="term" value="C:cytosol"/>
    <property type="evidence" value="ECO:0007669"/>
    <property type="project" value="TreeGrafter"/>
</dbReference>
<reference evidence="8 9" key="1">
    <citation type="journal article" date="2016" name="Front. Microbiol.">
        <title>Comparative Genomic Analysis Reveals a Diverse Repertoire of Genes Involved in Prokaryote-Eukaryote Interactions within the Pseudovibrio Genus.</title>
        <authorList>
            <person name="Romano S."/>
            <person name="Fernandez-Guerra A."/>
            <person name="Reen F.J."/>
            <person name="Glockner F.O."/>
            <person name="Crowley S.P."/>
            <person name="O'Sullivan O."/>
            <person name="Cotter P.D."/>
            <person name="Adams C."/>
            <person name="Dobson A.D."/>
            <person name="O'Gara F."/>
        </authorList>
    </citation>
    <scope>NUCLEOTIDE SEQUENCE [LARGE SCALE GENOMIC DNA]</scope>
    <source>
        <strain evidence="8 9">Ad2</strain>
    </source>
</reference>
<dbReference type="GO" id="GO:0000976">
    <property type="term" value="F:transcription cis-regulatory region binding"/>
    <property type="evidence" value="ECO:0007669"/>
    <property type="project" value="TreeGrafter"/>
</dbReference>
<dbReference type="InterPro" id="IPR043135">
    <property type="entry name" value="Fur_C"/>
</dbReference>
<keyword evidence="9" id="KW-1185">Reference proteome</keyword>
<dbReference type="Gene3D" id="3.30.1490.190">
    <property type="match status" value="1"/>
</dbReference>
<evidence type="ECO:0000313" key="9">
    <source>
        <dbReference type="Proteomes" id="UP000076577"/>
    </source>
</evidence>
<dbReference type="RefSeq" id="WP_068010006.1">
    <property type="nucleotide sequence ID" value="NZ_FOFM01000003.1"/>
</dbReference>
<dbReference type="GO" id="GO:0008270">
    <property type="term" value="F:zinc ion binding"/>
    <property type="evidence" value="ECO:0007669"/>
    <property type="project" value="TreeGrafter"/>
</dbReference>
<dbReference type="InterPro" id="IPR036388">
    <property type="entry name" value="WH-like_DNA-bd_sf"/>
</dbReference>
<dbReference type="PANTHER" id="PTHR33202">
    <property type="entry name" value="ZINC UPTAKE REGULATION PROTEIN"/>
    <property type="match status" value="1"/>
</dbReference>
<dbReference type="GO" id="GO:1900376">
    <property type="term" value="P:regulation of secondary metabolite biosynthetic process"/>
    <property type="evidence" value="ECO:0007669"/>
    <property type="project" value="TreeGrafter"/>
</dbReference>
<feature type="binding site" evidence="7">
    <location>
        <position position="132"/>
    </location>
    <ligand>
        <name>Zn(2+)</name>
        <dbReference type="ChEBI" id="CHEBI:29105"/>
    </ligand>
</feature>
<proteinExistence type="inferred from homology"/>
<evidence type="ECO:0000256" key="6">
    <source>
        <dbReference type="ARBA" id="ARBA00023163"/>
    </source>
</evidence>
<dbReference type="Proteomes" id="UP000076577">
    <property type="component" value="Unassembled WGS sequence"/>
</dbReference>
<dbReference type="PATRIC" id="fig|989403.3.peg.4397"/>
<dbReference type="GO" id="GO:0003700">
    <property type="term" value="F:DNA-binding transcription factor activity"/>
    <property type="evidence" value="ECO:0007669"/>
    <property type="project" value="InterPro"/>
</dbReference>
<gene>
    <name evidence="8" type="primary">zur</name>
    <name evidence="8" type="ORF">PsAD2_04024</name>
</gene>
<keyword evidence="3 7" id="KW-0862">Zinc</keyword>
<keyword evidence="7" id="KW-0479">Metal-binding</keyword>
<feature type="binding site" evidence="7">
    <location>
        <position position="92"/>
    </location>
    <ligand>
        <name>Zn(2+)</name>
        <dbReference type="ChEBI" id="CHEBI:29105"/>
    </ligand>
</feature>
<feature type="binding site" evidence="7">
    <location>
        <position position="135"/>
    </location>
    <ligand>
        <name>Zn(2+)</name>
        <dbReference type="ChEBI" id="CHEBI:29105"/>
    </ligand>
</feature>
<accession>A0A165U1A6</accession>
<keyword evidence="5" id="KW-0238">DNA-binding</keyword>
<evidence type="ECO:0000256" key="4">
    <source>
        <dbReference type="ARBA" id="ARBA00023015"/>
    </source>
</evidence>
<protein>
    <submittedName>
        <fullName evidence="8">Zinc uptake regulation protein</fullName>
    </submittedName>
</protein>
<evidence type="ECO:0000313" key="8">
    <source>
        <dbReference type="EMBL" id="KZL09424.1"/>
    </source>
</evidence>
<dbReference type="Pfam" id="PF01475">
    <property type="entry name" value="FUR"/>
    <property type="match status" value="1"/>
</dbReference>
<evidence type="ECO:0000256" key="7">
    <source>
        <dbReference type="PIRSR" id="PIRSR602481-1"/>
    </source>
</evidence>
<evidence type="ECO:0000256" key="5">
    <source>
        <dbReference type="ARBA" id="ARBA00023125"/>
    </source>
</evidence>
<name>A0A165U1A6_9HYPH</name>